<reference evidence="2" key="1">
    <citation type="journal article" date="2023" name="Mol. Biol. Evol.">
        <title>Third-Generation Sequencing Reveals the Adaptive Role of the Epigenome in Three Deep-Sea Polychaetes.</title>
        <authorList>
            <person name="Perez M."/>
            <person name="Aroh O."/>
            <person name="Sun Y."/>
            <person name="Lan Y."/>
            <person name="Juniper S.K."/>
            <person name="Young C.R."/>
            <person name="Angers B."/>
            <person name="Qian P.Y."/>
        </authorList>
    </citation>
    <scope>NUCLEOTIDE SEQUENCE</scope>
    <source>
        <strain evidence="2">P08H-3</strain>
    </source>
</reference>
<dbReference type="PANTHER" id="PTHR13803:SF36">
    <property type="entry name" value="TYPE A VON WILLEBRAND FACTOR DOMAIN-CONTAINING PROTEIN"/>
    <property type="match status" value="1"/>
</dbReference>
<dbReference type="InterPro" id="IPR050550">
    <property type="entry name" value="SEC23_SEC24_subfamily"/>
</dbReference>
<protein>
    <recommendedName>
        <fullName evidence="4">VWFA domain-containing protein</fullName>
    </recommendedName>
</protein>
<dbReference type="SUPFAM" id="SSF53300">
    <property type="entry name" value="vWA-like"/>
    <property type="match status" value="1"/>
</dbReference>
<sequence>MTLLQTFETRQVYIGYTSSVLDLLSCAFLKFLKYRKEKRNKMDFGSKFVYIYPESEEETYSDTEFDSGFITSKSSRPSLPRPRPRPRSGGARSAHQMRPSLEVSRCKNSIETPDLPGRSKFQKIKNLISHREKKPKKFDDEFKKKKGKPRRARRADTNVISVKFGHLISPNNMHTGDPVYCNSCGAVLSHISSITIQSNDKCWTCEFCNGDNIMDVEDDEKPKTEDVTFMLKPALTTLASGLSGVDRMMMVVFCIDVSGSMCVTTEVTVVGVGGTEDAHFSGDKLQRKEEMIAAGEKLALPQTVKITQKELTEKLYNFEEGGQTALGPALLLSIAMASQVKGSKVIICTDGMANTGIGNLDVATEEEFSASSKFYDEVSQLASDKGVSISLITIKGTECKLAELGKITVNTGGQVNIVDPLKLTEEFGNILADTTIATNVQATIILHKGLYFRNEDDKTSKVIRQIGNVTKDTEVTFEYGIKKSYRNAQKATCLTEPEDEKQGSELTDKANQAIGDNRSQCPVTALKLLPFQLQLVYTDMEGAEAMRVLTRMKPVTSDRIVAEKEMNAELIGIHGVKQSANLALDGCYTGSRIAAFRYRNILRNNLEDRKVSDVFQGYLKVSAPVITHAQIIQESEIASNGATLSDSEEDTYEDEKLPGPSSEIPRPMTARLQQPNRKALRNMSCPDTYAHDFYTAQKLSMGKMLKKKDDSE</sequence>
<dbReference type="GO" id="GO:0090110">
    <property type="term" value="P:COPII-coated vesicle cargo loading"/>
    <property type="evidence" value="ECO:0007669"/>
    <property type="project" value="TreeGrafter"/>
</dbReference>
<accession>A0AAD9N9Y0</accession>
<dbReference type="InterPro" id="IPR036174">
    <property type="entry name" value="Znf_Sec23_Sec24_sf"/>
</dbReference>
<dbReference type="Gene3D" id="2.30.30.380">
    <property type="entry name" value="Zn-finger domain of Sec23/24"/>
    <property type="match status" value="1"/>
</dbReference>
<dbReference type="GO" id="GO:0000149">
    <property type="term" value="F:SNARE binding"/>
    <property type="evidence" value="ECO:0007669"/>
    <property type="project" value="TreeGrafter"/>
</dbReference>
<feature type="region of interest" description="Disordered" evidence="1">
    <location>
        <begin position="130"/>
        <end position="154"/>
    </location>
</feature>
<dbReference type="InterPro" id="IPR036465">
    <property type="entry name" value="vWFA_dom_sf"/>
</dbReference>
<dbReference type="GO" id="GO:0006886">
    <property type="term" value="P:intracellular protein transport"/>
    <property type="evidence" value="ECO:0007669"/>
    <property type="project" value="InterPro"/>
</dbReference>
<dbReference type="GO" id="GO:0030127">
    <property type="term" value="C:COPII vesicle coat"/>
    <property type="evidence" value="ECO:0007669"/>
    <property type="project" value="InterPro"/>
</dbReference>
<keyword evidence="3" id="KW-1185">Reference proteome</keyword>
<name>A0AAD9N9Y0_9ANNE</name>
<organism evidence="2 3">
    <name type="scientific">Paralvinella palmiformis</name>
    <dbReference type="NCBI Taxonomy" id="53620"/>
    <lineage>
        <taxon>Eukaryota</taxon>
        <taxon>Metazoa</taxon>
        <taxon>Spiralia</taxon>
        <taxon>Lophotrochozoa</taxon>
        <taxon>Annelida</taxon>
        <taxon>Polychaeta</taxon>
        <taxon>Sedentaria</taxon>
        <taxon>Canalipalpata</taxon>
        <taxon>Terebellida</taxon>
        <taxon>Terebelliformia</taxon>
        <taxon>Alvinellidae</taxon>
        <taxon>Paralvinella</taxon>
    </lineage>
</organism>
<feature type="compositionally biased region" description="Basic residues" evidence="1">
    <location>
        <begin position="144"/>
        <end position="153"/>
    </location>
</feature>
<evidence type="ECO:0000313" key="2">
    <source>
        <dbReference type="EMBL" id="KAK2162310.1"/>
    </source>
</evidence>
<evidence type="ECO:0000313" key="3">
    <source>
        <dbReference type="Proteomes" id="UP001208570"/>
    </source>
</evidence>
<dbReference type="GO" id="GO:0008270">
    <property type="term" value="F:zinc ion binding"/>
    <property type="evidence" value="ECO:0007669"/>
    <property type="project" value="InterPro"/>
</dbReference>
<dbReference type="AlphaFoldDB" id="A0AAD9N9Y0"/>
<dbReference type="GO" id="GO:0070971">
    <property type="term" value="C:endoplasmic reticulum exit site"/>
    <property type="evidence" value="ECO:0007669"/>
    <property type="project" value="TreeGrafter"/>
</dbReference>
<proteinExistence type="predicted"/>
<feature type="region of interest" description="Disordered" evidence="1">
    <location>
        <begin position="70"/>
        <end position="116"/>
    </location>
</feature>
<dbReference type="Proteomes" id="UP001208570">
    <property type="component" value="Unassembled WGS sequence"/>
</dbReference>
<dbReference type="SUPFAM" id="SSF82919">
    <property type="entry name" value="Zn-finger domain of Sec23/24"/>
    <property type="match status" value="1"/>
</dbReference>
<evidence type="ECO:0000256" key="1">
    <source>
        <dbReference type="SAM" id="MobiDB-lite"/>
    </source>
</evidence>
<dbReference type="PANTHER" id="PTHR13803">
    <property type="entry name" value="SEC24-RELATED PROTEIN"/>
    <property type="match status" value="1"/>
</dbReference>
<comment type="caution">
    <text evidence="2">The sequence shown here is derived from an EMBL/GenBank/DDBJ whole genome shotgun (WGS) entry which is preliminary data.</text>
</comment>
<dbReference type="EMBL" id="JAODUP010000100">
    <property type="protein sequence ID" value="KAK2162310.1"/>
    <property type="molecule type" value="Genomic_DNA"/>
</dbReference>
<evidence type="ECO:0008006" key="4">
    <source>
        <dbReference type="Google" id="ProtNLM"/>
    </source>
</evidence>
<gene>
    <name evidence="2" type="ORF">LSH36_100g00026</name>
</gene>
<feature type="region of interest" description="Disordered" evidence="1">
    <location>
        <begin position="639"/>
        <end position="677"/>
    </location>
</feature>
<dbReference type="Gene3D" id="3.40.50.410">
    <property type="entry name" value="von Willebrand factor, type A domain"/>
    <property type="match status" value="1"/>
</dbReference>